<reference evidence="2 3" key="1">
    <citation type="submission" date="2016-10" db="EMBL/GenBank/DDBJ databases">
        <authorList>
            <person name="de Groot N.N."/>
        </authorList>
    </citation>
    <scope>NUCLEOTIDE SEQUENCE [LARGE SCALE GENOMIC DNA]</scope>
    <source>
        <strain evidence="2 3">DSM 22489</strain>
    </source>
</reference>
<evidence type="ECO:0000313" key="2">
    <source>
        <dbReference type="EMBL" id="SEG42612.1"/>
    </source>
</evidence>
<dbReference type="AlphaFoldDB" id="A0A1H6A2M7"/>
<dbReference type="EMBL" id="FNVA01000005">
    <property type="protein sequence ID" value="SEG42612.1"/>
    <property type="molecule type" value="Genomic_DNA"/>
</dbReference>
<dbReference type="Proteomes" id="UP000236728">
    <property type="component" value="Unassembled WGS sequence"/>
</dbReference>
<dbReference type="SUPFAM" id="SSF47598">
    <property type="entry name" value="Ribbon-helix-helix"/>
    <property type="match status" value="1"/>
</dbReference>
<sequence length="96" mass="10392">MDVTLRRKQSFLLRLPPTLREQAASIAQEEGISLNHFIGLALAEKVSRMQQRSADGLMSLRLPSTPATTPGVALRTGTGRPATPYMVPRGQAGPPR</sequence>
<proteinExistence type="predicted"/>
<keyword evidence="3" id="KW-1185">Reference proteome</keyword>
<organism evidence="2 3">
    <name type="scientific">Bryocella elongata</name>
    <dbReference type="NCBI Taxonomy" id="863522"/>
    <lineage>
        <taxon>Bacteria</taxon>
        <taxon>Pseudomonadati</taxon>
        <taxon>Acidobacteriota</taxon>
        <taxon>Terriglobia</taxon>
        <taxon>Terriglobales</taxon>
        <taxon>Acidobacteriaceae</taxon>
        <taxon>Bryocella</taxon>
    </lineage>
</organism>
<name>A0A1H6A2M7_9BACT</name>
<dbReference type="Gene3D" id="1.10.1220.10">
    <property type="entry name" value="Met repressor-like"/>
    <property type="match status" value="1"/>
</dbReference>
<dbReference type="InterPro" id="IPR013321">
    <property type="entry name" value="Arc_rbn_hlx_hlx"/>
</dbReference>
<dbReference type="InterPro" id="IPR008651">
    <property type="entry name" value="Uncharacterised_HicB"/>
</dbReference>
<dbReference type="GO" id="GO:0006355">
    <property type="term" value="P:regulation of DNA-templated transcription"/>
    <property type="evidence" value="ECO:0007669"/>
    <property type="project" value="InterPro"/>
</dbReference>
<evidence type="ECO:0000313" key="3">
    <source>
        <dbReference type="Proteomes" id="UP000236728"/>
    </source>
</evidence>
<feature type="region of interest" description="Disordered" evidence="1">
    <location>
        <begin position="57"/>
        <end position="96"/>
    </location>
</feature>
<dbReference type="InterPro" id="IPR010985">
    <property type="entry name" value="Ribbon_hlx_hlx"/>
</dbReference>
<dbReference type="OrthoDB" id="122164at2"/>
<evidence type="ECO:0000256" key="1">
    <source>
        <dbReference type="SAM" id="MobiDB-lite"/>
    </source>
</evidence>
<accession>A0A1H6A2M7</accession>
<dbReference type="Pfam" id="PF05534">
    <property type="entry name" value="HicB"/>
    <property type="match status" value="1"/>
</dbReference>
<protein>
    <submittedName>
        <fullName evidence="2">HicB family protein</fullName>
    </submittedName>
</protein>
<gene>
    <name evidence="2" type="ORF">SAMN05421819_2868</name>
</gene>